<reference evidence="1" key="1">
    <citation type="submission" date="2022-03" db="EMBL/GenBank/DDBJ databases">
        <authorList>
            <person name="Brunel B."/>
        </authorList>
    </citation>
    <scope>NUCLEOTIDE SEQUENCE</scope>
    <source>
        <strain evidence="1">STM4922sample</strain>
    </source>
</reference>
<dbReference type="RefSeq" id="WP_254022970.1">
    <property type="nucleotide sequence ID" value="NZ_CAKXZS010000003.1"/>
</dbReference>
<comment type="caution">
    <text evidence="1">The sequence shown here is derived from an EMBL/GenBank/DDBJ whole genome shotgun (WGS) entry which is preliminary data.</text>
</comment>
<gene>
    <name evidence="1" type="ORF">MES4922_110022</name>
</gene>
<dbReference type="EMBL" id="CAKXZS010000003">
    <property type="protein sequence ID" value="CAH2394578.1"/>
    <property type="molecule type" value="Genomic_DNA"/>
</dbReference>
<evidence type="ECO:0000313" key="1">
    <source>
        <dbReference type="EMBL" id="CAH2394578.1"/>
    </source>
</evidence>
<proteinExistence type="predicted"/>
<dbReference type="Proteomes" id="UP001152604">
    <property type="component" value="Unassembled WGS sequence"/>
</dbReference>
<evidence type="ECO:0000313" key="2">
    <source>
        <dbReference type="Proteomes" id="UP001152604"/>
    </source>
</evidence>
<sequence length="155" mass="18095">MRIPERIRVHRRGVLWLLGGGLVSTVLAYDTMRSFFDEDLVRVTLTKYLDDFEMTKEDLRAFVSEFRKRRPWTFPTKLLADASTLLETRRLGRAARGLLPDEDAQELDRFERWVLADFHLLTDYAQRAEPSEPVQYIGFQPCANPFAKFEPAKQA</sequence>
<accession>A0ABM9DFI9</accession>
<protein>
    <submittedName>
        <fullName evidence="1">Uncharacterized protein</fullName>
    </submittedName>
</protein>
<organism evidence="1 2">
    <name type="scientific">Mesorhizobium ventifaucium</name>
    <dbReference type="NCBI Taxonomy" id="666020"/>
    <lineage>
        <taxon>Bacteria</taxon>
        <taxon>Pseudomonadati</taxon>
        <taxon>Pseudomonadota</taxon>
        <taxon>Alphaproteobacteria</taxon>
        <taxon>Hyphomicrobiales</taxon>
        <taxon>Phyllobacteriaceae</taxon>
        <taxon>Mesorhizobium</taxon>
    </lineage>
</organism>
<keyword evidence="2" id="KW-1185">Reference proteome</keyword>
<name>A0ABM9DFI9_9HYPH</name>